<evidence type="ECO:0000313" key="2">
    <source>
        <dbReference type="EMBL" id="GAW27322.1"/>
    </source>
</evidence>
<protein>
    <submittedName>
        <fullName evidence="2">Uncharacterized protein</fullName>
    </submittedName>
</protein>
<sequence>MVIVSYRDAALARPLFARLERATADRVLLLLGCGGTVSVSISVSTVTGPAPPPSRRGASGGARREARLRAGWLCVRPGSLRCAAPRGHLTDDDNNNNHNENHDNNGDNDDEGEIRGRIVSVSLSS</sequence>
<proteinExistence type="predicted"/>
<evidence type="ECO:0000256" key="1">
    <source>
        <dbReference type="SAM" id="MobiDB-lite"/>
    </source>
</evidence>
<keyword evidence="3" id="KW-1185">Reference proteome</keyword>
<gene>
    <name evidence="2" type="ORF">SAMD00023353_10600250</name>
</gene>
<dbReference type="Proteomes" id="UP000054516">
    <property type="component" value="Unassembled WGS sequence"/>
</dbReference>
<dbReference type="EMBL" id="DF977551">
    <property type="protein sequence ID" value="GAW27322.1"/>
    <property type="molecule type" value="Genomic_DNA"/>
</dbReference>
<evidence type="ECO:0000313" key="3">
    <source>
        <dbReference type="Proteomes" id="UP000054516"/>
    </source>
</evidence>
<name>A0A1S8ABM5_ROSNE</name>
<dbReference type="AlphaFoldDB" id="A0A1S8ABM5"/>
<reference evidence="2" key="1">
    <citation type="submission" date="2016-03" db="EMBL/GenBank/DDBJ databases">
        <title>Draft genome sequence of Rosellinia necatrix.</title>
        <authorList>
            <person name="Kanematsu S."/>
        </authorList>
    </citation>
    <scope>NUCLEOTIDE SEQUENCE [LARGE SCALE GENOMIC DNA]</scope>
    <source>
        <strain evidence="2">W97</strain>
    </source>
</reference>
<feature type="region of interest" description="Disordered" evidence="1">
    <location>
        <begin position="84"/>
        <end position="114"/>
    </location>
</feature>
<accession>A0A1S8ABM5</accession>
<organism evidence="2">
    <name type="scientific">Rosellinia necatrix</name>
    <name type="common">White root-rot fungus</name>
    <dbReference type="NCBI Taxonomy" id="77044"/>
    <lineage>
        <taxon>Eukaryota</taxon>
        <taxon>Fungi</taxon>
        <taxon>Dikarya</taxon>
        <taxon>Ascomycota</taxon>
        <taxon>Pezizomycotina</taxon>
        <taxon>Sordariomycetes</taxon>
        <taxon>Xylariomycetidae</taxon>
        <taxon>Xylariales</taxon>
        <taxon>Xylariaceae</taxon>
        <taxon>Rosellinia</taxon>
    </lineage>
</organism>
<feature type="region of interest" description="Disordered" evidence="1">
    <location>
        <begin position="43"/>
        <end position="63"/>
    </location>
</feature>